<dbReference type="Proteomes" id="UP000789405">
    <property type="component" value="Unassembled WGS sequence"/>
</dbReference>
<evidence type="ECO:0000313" key="2">
    <source>
        <dbReference type="Proteomes" id="UP000789405"/>
    </source>
</evidence>
<gene>
    <name evidence="1" type="ORF">DERYTH_LOCUS23975</name>
</gene>
<reference evidence="1" key="1">
    <citation type="submission" date="2021-06" db="EMBL/GenBank/DDBJ databases">
        <authorList>
            <person name="Kallberg Y."/>
            <person name="Tangrot J."/>
            <person name="Rosling A."/>
        </authorList>
    </citation>
    <scope>NUCLEOTIDE SEQUENCE</scope>
    <source>
        <strain evidence="1">MA453B</strain>
    </source>
</reference>
<accession>A0A9N9JYZ3</accession>
<feature type="non-terminal residue" evidence="1">
    <location>
        <position position="1"/>
    </location>
</feature>
<dbReference type="EMBL" id="CAJVPY010038325">
    <property type="protein sequence ID" value="CAG8803835.1"/>
    <property type="molecule type" value="Genomic_DNA"/>
</dbReference>
<organism evidence="1 2">
    <name type="scientific">Dentiscutata erythropus</name>
    <dbReference type="NCBI Taxonomy" id="1348616"/>
    <lineage>
        <taxon>Eukaryota</taxon>
        <taxon>Fungi</taxon>
        <taxon>Fungi incertae sedis</taxon>
        <taxon>Mucoromycota</taxon>
        <taxon>Glomeromycotina</taxon>
        <taxon>Glomeromycetes</taxon>
        <taxon>Diversisporales</taxon>
        <taxon>Gigasporaceae</taxon>
        <taxon>Dentiscutata</taxon>
    </lineage>
</organism>
<proteinExistence type="predicted"/>
<name>A0A9N9JYZ3_9GLOM</name>
<sequence>IKKLKKNRVDTTIENAKFKARVVKLEQKFELQLEDSDNSYRNIVNIFNPY</sequence>
<protein>
    <submittedName>
        <fullName evidence="1">25995_t:CDS:1</fullName>
    </submittedName>
</protein>
<dbReference type="AlphaFoldDB" id="A0A9N9JYZ3"/>
<keyword evidence="2" id="KW-1185">Reference proteome</keyword>
<comment type="caution">
    <text evidence="1">The sequence shown here is derived from an EMBL/GenBank/DDBJ whole genome shotgun (WGS) entry which is preliminary data.</text>
</comment>
<evidence type="ECO:0000313" key="1">
    <source>
        <dbReference type="EMBL" id="CAG8803835.1"/>
    </source>
</evidence>